<name>A0A368FDZ3_ANCCA</name>
<gene>
    <name evidence="1" type="ORF">ANCCAN_25155</name>
</gene>
<dbReference type="PANTHER" id="PTHR10492">
    <property type="match status" value="1"/>
</dbReference>
<sequence>MFEAHINVEYCNSVKSIKCICKYVNKGSDMAVFRLENENDALDEIMQYLMGRYASTNEGVWHILSFLIHERYPPVVHLSVHLENGQRIYFTADSAEERAANPPNTTLTAFFSYAAGRIRQNPSISRGAKVLYLERIEESSDVRASDALGRVYTVHPNNDECYFLRLLLHTVRGPTSFTDLKTVDGEVCETYREACQRRGLLENDQH</sequence>
<proteinExistence type="predicted"/>
<dbReference type="AlphaFoldDB" id="A0A368FDZ3"/>
<dbReference type="OrthoDB" id="10055660at2759"/>
<evidence type="ECO:0000313" key="2">
    <source>
        <dbReference type="Proteomes" id="UP000252519"/>
    </source>
</evidence>
<dbReference type="EMBL" id="JOJR01002138">
    <property type="protein sequence ID" value="RCN29090.1"/>
    <property type="molecule type" value="Genomic_DNA"/>
</dbReference>
<evidence type="ECO:0000313" key="1">
    <source>
        <dbReference type="EMBL" id="RCN29090.1"/>
    </source>
</evidence>
<accession>A0A368FDZ3</accession>
<dbReference type="STRING" id="29170.A0A368FDZ3"/>
<organism evidence="1 2">
    <name type="scientific">Ancylostoma caninum</name>
    <name type="common">Dog hookworm</name>
    <dbReference type="NCBI Taxonomy" id="29170"/>
    <lineage>
        <taxon>Eukaryota</taxon>
        <taxon>Metazoa</taxon>
        <taxon>Ecdysozoa</taxon>
        <taxon>Nematoda</taxon>
        <taxon>Chromadorea</taxon>
        <taxon>Rhabditida</taxon>
        <taxon>Rhabditina</taxon>
        <taxon>Rhabditomorpha</taxon>
        <taxon>Strongyloidea</taxon>
        <taxon>Ancylostomatidae</taxon>
        <taxon>Ancylostomatinae</taxon>
        <taxon>Ancylostoma</taxon>
    </lineage>
</organism>
<dbReference type="Proteomes" id="UP000252519">
    <property type="component" value="Unassembled WGS sequence"/>
</dbReference>
<protein>
    <submittedName>
        <fullName evidence="1">Uncharacterized protein</fullName>
    </submittedName>
</protein>
<dbReference type="PANTHER" id="PTHR10492:SF94">
    <property type="entry name" value="ATP-DEPENDENT DNA HELICASE"/>
    <property type="match status" value="1"/>
</dbReference>
<comment type="caution">
    <text evidence="1">The sequence shown here is derived from an EMBL/GenBank/DDBJ whole genome shotgun (WGS) entry which is preliminary data.</text>
</comment>
<reference evidence="1 2" key="1">
    <citation type="submission" date="2014-10" db="EMBL/GenBank/DDBJ databases">
        <title>Draft genome of the hookworm Ancylostoma caninum.</title>
        <authorList>
            <person name="Mitreva M."/>
        </authorList>
    </citation>
    <scope>NUCLEOTIDE SEQUENCE [LARGE SCALE GENOMIC DNA]</scope>
    <source>
        <strain evidence="1 2">Baltimore</strain>
    </source>
</reference>
<keyword evidence="2" id="KW-1185">Reference proteome</keyword>